<feature type="signal peptide" evidence="3">
    <location>
        <begin position="1"/>
        <end position="40"/>
    </location>
</feature>
<proteinExistence type="predicted"/>
<evidence type="ECO:0000256" key="2">
    <source>
        <dbReference type="SAM" id="Phobius"/>
    </source>
</evidence>
<keyword evidence="2" id="KW-1133">Transmembrane helix</keyword>
<keyword evidence="5" id="KW-1185">Reference proteome</keyword>
<keyword evidence="3" id="KW-0732">Signal</keyword>
<feature type="compositionally biased region" description="Polar residues" evidence="1">
    <location>
        <begin position="820"/>
        <end position="841"/>
    </location>
</feature>
<feature type="region of interest" description="Disordered" evidence="1">
    <location>
        <begin position="1053"/>
        <end position="1082"/>
    </location>
</feature>
<name>A0ABP0B1I6_9PEZI</name>
<gene>
    <name evidence="4" type="ORF">SEUCBS140593_001827</name>
</gene>
<dbReference type="Proteomes" id="UP001642482">
    <property type="component" value="Unassembled WGS sequence"/>
</dbReference>
<evidence type="ECO:0008006" key="6">
    <source>
        <dbReference type="Google" id="ProtNLM"/>
    </source>
</evidence>
<feature type="region of interest" description="Disordered" evidence="1">
    <location>
        <begin position="1444"/>
        <end position="1526"/>
    </location>
</feature>
<feature type="region of interest" description="Disordered" evidence="1">
    <location>
        <begin position="1404"/>
        <end position="1424"/>
    </location>
</feature>
<evidence type="ECO:0000256" key="3">
    <source>
        <dbReference type="SAM" id="SignalP"/>
    </source>
</evidence>
<sequence>MAASPDVLFRGLVLGRHQPMIAPQAVLLAALLQLLPRVAAASSSSSSPVVFPYTPTTILVPSSNSSIIYLFSASAAGQVEFLSLNISSTLSSSSTSSLTTLTQGVPFLANSGLENTASTFTPTIRSDGSIFVYAGDCSSSASSSATVWTYNPSKSSAQWKSSSIALSSSQSGPWFLGSSTTFSNQIAPSVSNSTFYMYGGMCPTNETSTSSTTSTAAASSTSITASNWQGRATYSNQMLKLVPSSGTYTPSIVSSKGPPIAEAGFTFTSLSASQSNRSGIVTQSVNSVVLGGHTETAFVNMSTAAIWSLPQEAWSFVSIANPTSSSNTELAVVRKSSSATTSAPDSRSGHTAVLSEDGNSLVILGGWVGDVGQAADPQLAILQMGPDYGQWQWSIPSTQPSGSGMYGHGAALLPGNVMMVYGGYNISSTTSSTKLLRRQSSGGSGLMFYNLTSLSWFEEYTNPSYDTSTASPSTSKSSTSTSKIGLGVGLGLGIPLAILIIAILVRSCRRRNRQRRRRNEAVRALVQDHQQFLHGHDEMSETIPGGGINWGARDFYTGGHDPYNMGRRSLGFESLRGAKSSPAFPTYQSPNIGGVDEPRIPGPAFSSGRKPSRNVARGLYQPTTINDYESFLALGAAGGAVAGNSTNGIHPIYEADEEDDDSMTEKGKQRADPEKGGADSIGRSISPETEELTDPFMTPSTQSVNAGSANPMRSSYTGAFGPNTVNLNPFVRNTPSPEAGAAMARNVHGGMMASADAPGAGAGPLMPIGQDRDVQEWVSGLEIEDLLFSPPAPGAGAAIAASISPAPGSGPAQQRGRVSPVNTSRRLSLRSKASNNSSPTRSTFFGSGAAAAVAGAVAGVAAGWVGGDDEARTGSNLSDRSAFSFLSHTTSSRSRRGGAGVYGVVGDGKGASSDSSSASFNTAQSGFHSLRNEGPALLYGKGHKNGSSAGSSFGAASGSGGVSNNSGNSASGSVRGGAITPTSYSLNAPPTLPPLGVGPSLGEYGGAAAVMAPGVYGRKEREEDENDALTGSPSKQKGKRTWMGSIMRIFSSGSPANDNSASGTALDAANSSMGTGAQQGPNYRDMAHATLLRRKQGRSDWEADELREEENTAVGALRSGGRTASIGSIHGYSHGIGQGTGSSAGGPSGSGNIATGRRDGSGKSDEWDVEKAVQNRVVQVMFTMPRGEQLRVVNAEVEQEDDEADVGNVSQSIDPHDYSINTEVDHGQEDTDVGGLSAPPPPPVQQRPYHSYRSRSPLETTTAATNSANEQYRAMPPPVGLTSPIPSNIIDKQDEQLRQLHEALAESKRLLSTRAIEPWMLDAHDDDDDYDDDATFGEEEVLEDQAQAIPINKGKVVDVNWMDAGSVPSPLNTSSSAQRNNIKEDRESLATAAALARIMMSRPASTPEPVVTSAPPTPQPVQAKPPIRELTVPTKTLIAPYVTSSTTTAASTAPLGRTTPGPTTPTKSVSPIRSLAGTYKTPTKTISSESMSTNTSSSPSLSSRRSGRRGTLGGDTLLGSPAAAEAASTIRKPAGFVLNMVDRIETTSSGSERSA</sequence>
<feature type="region of interest" description="Disordered" evidence="1">
    <location>
        <begin position="1129"/>
        <end position="1167"/>
    </location>
</feature>
<feature type="transmembrane region" description="Helical" evidence="2">
    <location>
        <begin position="484"/>
        <end position="508"/>
    </location>
</feature>
<keyword evidence="2" id="KW-0472">Membrane</keyword>
<feature type="compositionally biased region" description="Low complexity" evidence="1">
    <location>
        <begin position="1487"/>
        <end position="1504"/>
    </location>
</feature>
<feature type="transmembrane region" description="Helical" evidence="2">
    <location>
        <begin position="844"/>
        <end position="865"/>
    </location>
</feature>
<reference evidence="4 5" key="1">
    <citation type="submission" date="2024-01" db="EMBL/GenBank/DDBJ databases">
        <authorList>
            <person name="Allen C."/>
            <person name="Tagirdzhanova G."/>
        </authorList>
    </citation>
    <scope>NUCLEOTIDE SEQUENCE [LARGE SCALE GENOMIC DNA]</scope>
</reference>
<feature type="compositionally biased region" description="Gly residues" evidence="1">
    <location>
        <begin position="1134"/>
        <end position="1149"/>
    </location>
</feature>
<feature type="compositionally biased region" description="Polar residues" evidence="1">
    <location>
        <begin position="1053"/>
        <end position="1081"/>
    </location>
</feature>
<organism evidence="4 5">
    <name type="scientific">Sporothrix eucalyptigena</name>
    <dbReference type="NCBI Taxonomy" id="1812306"/>
    <lineage>
        <taxon>Eukaryota</taxon>
        <taxon>Fungi</taxon>
        <taxon>Dikarya</taxon>
        <taxon>Ascomycota</taxon>
        <taxon>Pezizomycotina</taxon>
        <taxon>Sordariomycetes</taxon>
        <taxon>Sordariomycetidae</taxon>
        <taxon>Ophiostomatales</taxon>
        <taxon>Ophiostomataceae</taxon>
        <taxon>Sporothrix</taxon>
    </lineage>
</organism>
<feature type="region of interest" description="Disordered" evidence="1">
    <location>
        <begin position="798"/>
        <end position="841"/>
    </location>
</feature>
<feature type="region of interest" description="Disordered" evidence="1">
    <location>
        <begin position="649"/>
        <end position="737"/>
    </location>
</feature>
<evidence type="ECO:0000313" key="5">
    <source>
        <dbReference type="Proteomes" id="UP001642482"/>
    </source>
</evidence>
<dbReference type="SUPFAM" id="SSF50965">
    <property type="entry name" value="Galactose oxidase, central domain"/>
    <property type="match status" value="1"/>
</dbReference>
<dbReference type="EMBL" id="CAWUHD010000011">
    <property type="protein sequence ID" value="CAK7213397.1"/>
    <property type="molecule type" value="Genomic_DNA"/>
</dbReference>
<feature type="region of interest" description="Disordered" evidence="1">
    <location>
        <begin position="948"/>
        <end position="974"/>
    </location>
</feature>
<feature type="compositionally biased region" description="Low complexity" evidence="1">
    <location>
        <begin position="798"/>
        <end position="812"/>
    </location>
</feature>
<dbReference type="InterPro" id="IPR011043">
    <property type="entry name" value="Gal_Oxase/kelch_b-propeller"/>
</dbReference>
<feature type="region of interest" description="Disordered" evidence="1">
    <location>
        <begin position="1222"/>
        <end position="1262"/>
    </location>
</feature>
<keyword evidence="2" id="KW-0812">Transmembrane</keyword>
<feature type="compositionally biased region" description="Low complexity" evidence="1">
    <location>
        <begin position="1444"/>
        <end position="1466"/>
    </location>
</feature>
<feature type="compositionally biased region" description="Polar residues" evidence="1">
    <location>
        <begin position="698"/>
        <end position="736"/>
    </location>
</feature>
<comment type="caution">
    <text evidence="4">The sequence shown here is derived from an EMBL/GenBank/DDBJ whole genome shotgun (WGS) entry which is preliminary data.</text>
</comment>
<feature type="compositionally biased region" description="Basic and acidic residues" evidence="1">
    <location>
        <begin position="1156"/>
        <end position="1167"/>
    </location>
</feature>
<feature type="region of interest" description="Disordered" evidence="1">
    <location>
        <begin position="1019"/>
        <end position="1041"/>
    </location>
</feature>
<accession>A0ABP0B1I6</accession>
<dbReference type="Gene3D" id="2.120.10.80">
    <property type="entry name" value="Kelch-type beta propeller"/>
    <property type="match status" value="1"/>
</dbReference>
<protein>
    <recommendedName>
        <fullName evidence="6">Galactose oxidase/kelch, beta-propeller</fullName>
    </recommendedName>
</protein>
<evidence type="ECO:0000313" key="4">
    <source>
        <dbReference type="EMBL" id="CAK7213397.1"/>
    </source>
</evidence>
<feature type="chain" id="PRO_5047044385" description="Galactose oxidase/kelch, beta-propeller" evidence="3">
    <location>
        <begin position="41"/>
        <end position="1555"/>
    </location>
</feature>
<feature type="compositionally biased region" description="Basic and acidic residues" evidence="1">
    <location>
        <begin position="663"/>
        <end position="677"/>
    </location>
</feature>
<evidence type="ECO:0000256" key="1">
    <source>
        <dbReference type="SAM" id="MobiDB-lite"/>
    </source>
</evidence>
<dbReference type="InterPro" id="IPR015915">
    <property type="entry name" value="Kelch-typ_b-propeller"/>
</dbReference>